<dbReference type="SUPFAM" id="SSF160214">
    <property type="entry name" value="FlaG-like"/>
    <property type="match status" value="1"/>
</dbReference>
<keyword evidence="2" id="KW-0966">Cell projection</keyword>
<reference evidence="2 3" key="1">
    <citation type="submission" date="2024-02" db="EMBL/GenBank/DDBJ databases">
        <title>Marinospirillum sp. MEB 164 isolated from Lonar lake sediment.</title>
        <authorList>
            <person name="Joshi A."/>
            <person name="Thite S."/>
        </authorList>
    </citation>
    <scope>NUCLEOTIDE SEQUENCE [LARGE SCALE GENOMIC DNA]</scope>
    <source>
        <strain evidence="2 3">MEB164</strain>
    </source>
</reference>
<keyword evidence="2" id="KW-0969">Cilium</keyword>
<name>A0ABW8PXU7_9GAMM</name>
<dbReference type="PANTHER" id="PTHR37166:SF1">
    <property type="entry name" value="PROTEIN FLAG"/>
    <property type="match status" value="1"/>
</dbReference>
<sequence length="113" mass="12853">MATISQGQQTDKLVANPLQQAPVDQKTDEQEEMAVGPLDADELRSLLDEVNSTLYSMNRALRFELHDQTEEVVVRVVNTKTDEVVRQYPSEEVLARRARLIEGDTSFFNMQVD</sequence>
<dbReference type="PANTHER" id="PTHR37166">
    <property type="entry name" value="PROTEIN FLAG"/>
    <property type="match status" value="1"/>
</dbReference>
<proteinExistence type="predicted"/>
<keyword evidence="2" id="KW-0282">Flagellum</keyword>
<evidence type="ECO:0000256" key="1">
    <source>
        <dbReference type="SAM" id="MobiDB-lite"/>
    </source>
</evidence>
<dbReference type="RefSeq" id="WP_405338190.1">
    <property type="nucleotide sequence ID" value="NZ_JBANFI010000003.1"/>
</dbReference>
<dbReference type="Pfam" id="PF03646">
    <property type="entry name" value="FlaG"/>
    <property type="match status" value="1"/>
</dbReference>
<dbReference type="Proteomes" id="UP001621714">
    <property type="component" value="Unassembled WGS sequence"/>
</dbReference>
<dbReference type="InterPro" id="IPR035924">
    <property type="entry name" value="FlaG-like_sf"/>
</dbReference>
<keyword evidence="3" id="KW-1185">Reference proteome</keyword>
<accession>A0ABW8PXU7</accession>
<gene>
    <name evidence="2" type="ORF">V6U78_05345</name>
</gene>
<dbReference type="Gene3D" id="3.30.160.170">
    <property type="entry name" value="FlaG-like"/>
    <property type="match status" value="1"/>
</dbReference>
<feature type="region of interest" description="Disordered" evidence="1">
    <location>
        <begin position="1"/>
        <end position="34"/>
    </location>
</feature>
<comment type="caution">
    <text evidence="2">The sequence shown here is derived from an EMBL/GenBank/DDBJ whole genome shotgun (WGS) entry which is preliminary data.</text>
</comment>
<protein>
    <submittedName>
        <fullName evidence="2">Flagellar protein FlaG</fullName>
    </submittedName>
</protein>
<organism evidence="2 3">
    <name type="scientific">Marinospirillum alkalitolerans</name>
    <dbReference type="NCBI Taxonomy" id="3123374"/>
    <lineage>
        <taxon>Bacteria</taxon>
        <taxon>Pseudomonadati</taxon>
        <taxon>Pseudomonadota</taxon>
        <taxon>Gammaproteobacteria</taxon>
        <taxon>Oceanospirillales</taxon>
        <taxon>Oceanospirillaceae</taxon>
        <taxon>Marinospirillum</taxon>
    </lineage>
</organism>
<feature type="compositionally biased region" description="Polar residues" evidence="1">
    <location>
        <begin position="1"/>
        <end position="11"/>
    </location>
</feature>
<evidence type="ECO:0000313" key="3">
    <source>
        <dbReference type="Proteomes" id="UP001621714"/>
    </source>
</evidence>
<dbReference type="InterPro" id="IPR005186">
    <property type="entry name" value="FlaG"/>
</dbReference>
<dbReference type="EMBL" id="JBANFI010000003">
    <property type="protein sequence ID" value="MFK7160458.1"/>
    <property type="molecule type" value="Genomic_DNA"/>
</dbReference>
<evidence type="ECO:0000313" key="2">
    <source>
        <dbReference type="EMBL" id="MFK7160458.1"/>
    </source>
</evidence>